<accession>A0A4R0INT4</accession>
<sequence>MTAPDLWAEFWKVLLRQPLAATELRPAPPEHQLADTARHLGVRRPEALVDLYRMGDGAHPEGPGHPGFFVFPPWWEWLPLDVVAEQGSWPVGWCRRADVEAFPFATNGSGDFLMADTVDVGRVWNASPEDGPRPAAPDGTLTGLLTSTLAAYAGTSADYRLEYVNDRMNWISSWEPEF</sequence>
<protein>
    <submittedName>
        <fullName evidence="1">SMI1/KNR4 family protein</fullName>
    </submittedName>
</protein>
<proteinExistence type="predicted"/>
<dbReference type="RefSeq" id="WP_131497515.1">
    <property type="nucleotide sequence ID" value="NZ_SJKC01000003.1"/>
</dbReference>
<dbReference type="AlphaFoldDB" id="A0A4R0INT4"/>
<organism evidence="1 2">
    <name type="scientific">Kribbella speibonae</name>
    <dbReference type="NCBI Taxonomy" id="1572660"/>
    <lineage>
        <taxon>Bacteria</taxon>
        <taxon>Bacillati</taxon>
        <taxon>Actinomycetota</taxon>
        <taxon>Actinomycetes</taxon>
        <taxon>Propionibacteriales</taxon>
        <taxon>Kribbellaceae</taxon>
        <taxon>Kribbella</taxon>
    </lineage>
</organism>
<comment type="caution">
    <text evidence="1">The sequence shown here is derived from an EMBL/GenBank/DDBJ whole genome shotgun (WGS) entry which is preliminary data.</text>
</comment>
<evidence type="ECO:0000313" key="1">
    <source>
        <dbReference type="EMBL" id="TCC35323.1"/>
    </source>
</evidence>
<reference evidence="1 2" key="1">
    <citation type="submission" date="2019-02" db="EMBL/GenBank/DDBJ databases">
        <title>Kribbella capetownensis sp. nov. and Kribbella speibonae sp. nov., isolated from soil.</title>
        <authorList>
            <person name="Curtis S.M."/>
            <person name="Norton I."/>
            <person name="Everest G.J."/>
            <person name="Meyers P.R."/>
        </authorList>
    </citation>
    <scope>NUCLEOTIDE SEQUENCE [LARGE SCALE GENOMIC DNA]</scope>
    <source>
        <strain evidence="1 2">YM55</strain>
    </source>
</reference>
<dbReference type="EMBL" id="SJKC01000003">
    <property type="protein sequence ID" value="TCC35323.1"/>
    <property type="molecule type" value="Genomic_DNA"/>
</dbReference>
<name>A0A4R0INT4_9ACTN</name>
<dbReference type="Proteomes" id="UP000294225">
    <property type="component" value="Unassembled WGS sequence"/>
</dbReference>
<gene>
    <name evidence="1" type="ORF">E0H92_21410</name>
</gene>
<evidence type="ECO:0000313" key="2">
    <source>
        <dbReference type="Proteomes" id="UP000294225"/>
    </source>
</evidence>